<organism evidence="1 2">
    <name type="scientific">Rhodobacter capsulatus</name>
    <name type="common">Rhodopseudomonas capsulata</name>
    <dbReference type="NCBI Taxonomy" id="1061"/>
    <lineage>
        <taxon>Bacteria</taxon>
        <taxon>Pseudomonadati</taxon>
        <taxon>Pseudomonadota</taxon>
        <taxon>Alphaproteobacteria</taxon>
        <taxon>Rhodobacterales</taxon>
        <taxon>Rhodobacter group</taxon>
        <taxon>Rhodobacter</taxon>
    </lineage>
</organism>
<evidence type="ECO:0000313" key="1">
    <source>
        <dbReference type="EMBL" id="SDG27699.1"/>
    </source>
</evidence>
<protein>
    <submittedName>
        <fullName evidence="1">Uncharacterized protein</fullName>
    </submittedName>
</protein>
<dbReference type="AlphaFoldDB" id="A0A1G7SZ55"/>
<gene>
    <name evidence="1" type="ORF">SAMN04244550_03700</name>
</gene>
<dbReference type="EMBL" id="FNAY01000049">
    <property type="protein sequence ID" value="SDG27699.1"/>
    <property type="molecule type" value="Genomic_DNA"/>
</dbReference>
<evidence type="ECO:0000313" key="2">
    <source>
        <dbReference type="Proteomes" id="UP000183812"/>
    </source>
</evidence>
<name>A0A1G7SZ55_RHOCA</name>
<accession>A0A1G7SZ55</accession>
<dbReference type="RefSeq" id="WP_139182541.1">
    <property type="nucleotide sequence ID" value="NZ_FNAY01000049.1"/>
</dbReference>
<reference evidence="1 2" key="1">
    <citation type="submission" date="2016-10" db="EMBL/GenBank/DDBJ databases">
        <authorList>
            <person name="de Groot N.N."/>
        </authorList>
    </citation>
    <scope>NUCLEOTIDE SEQUENCE [LARGE SCALE GENOMIC DNA]</scope>
    <source>
        <strain evidence="2">DSM 938 / 37b4</strain>
    </source>
</reference>
<proteinExistence type="predicted"/>
<dbReference type="Proteomes" id="UP000183812">
    <property type="component" value="Unassembled WGS sequence"/>
</dbReference>
<sequence length="290" mass="32767">MCERIEKWLGAIKNSVARADLLSSTKCKNQLKKAVANPAVDFINMVLAPNLPEIVIQSSVKTARDHSISERIRAQIATNQEIDWGAYSYFTNPLVPVEKDHEYYRSPSARASLGRHHVFTIEYDDIEIIPPSVQFGWCRSPGKTPAQSVMGRLHRDLSQKFADYFGATVVWSGNKSCHIHIVFRTELIPTLPLNANLHDGFKRHWEKLKAIVSQHTGYDNPDPACAAPSQYRRLPYGRHQNGNPQLVLWEQYRERAAQGVSASFFETEHFIDSAYVHKIQNSRTAVAVGG</sequence>
<dbReference type="OrthoDB" id="7605247at2"/>